<evidence type="ECO:0000256" key="1">
    <source>
        <dbReference type="SAM" id="MobiDB-lite"/>
    </source>
</evidence>
<sequence length="358" mass="40119">MGKTKETGTTSGMKSVHSKLGAHSKTKSHHSSHRKSKRSSRSRRVEKTQTSDIEAPLIKSDKTQKSLSNSFHTEMTQASKTAPPDNDKFDDLKKDAMQVRKTQIQTKEKQIKSPKAKSHAASPNASEFVFDKTQWELTKWGEDAKKNEDILPVKPLNGADVAVKSALAPPKTALASDVPGENRQTAGEQGDYLHDRPLMSLIMNAVEIVLAVLAIMFSLVASRFLVFGIYVTTINLALGIAGATFILIWQLRRGEVGEEETAQKTKRYFVKGLFKKIYFDLHYWRAVAYFCCFVIFLYHGSCADERAGFRTYGFCRSTSYAMAMYLIASVLSFLAMVPPITHLVFIYRKVFAIVEPCR</sequence>
<feature type="compositionally biased region" description="Polar residues" evidence="1">
    <location>
        <begin position="65"/>
        <end position="80"/>
    </location>
</feature>
<feature type="compositionally biased region" description="Basic residues" evidence="1">
    <location>
        <begin position="16"/>
        <end position="42"/>
    </location>
</feature>
<feature type="transmembrane region" description="Helical" evidence="2">
    <location>
        <begin position="227"/>
        <end position="249"/>
    </location>
</feature>
<name>A0A7E4VTP2_PANRE</name>
<dbReference type="AlphaFoldDB" id="A0A7E4VTP2"/>
<evidence type="ECO:0000313" key="4">
    <source>
        <dbReference type="WBParaSite" id="Pan_g2653.t1"/>
    </source>
</evidence>
<evidence type="ECO:0000256" key="2">
    <source>
        <dbReference type="SAM" id="Phobius"/>
    </source>
</evidence>
<evidence type="ECO:0000313" key="3">
    <source>
        <dbReference type="Proteomes" id="UP000492821"/>
    </source>
</evidence>
<proteinExistence type="predicted"/>
<feature type="compositionally biased region" description="Basic and acidic residues" evidence="1">
    <location>
        <begin position="85"/>
        <end position="98"/>
    </location>
</feature>
<keyword evidence="2" id="KW-0472">Membrane</keyword>
<feature type="region of interest" description="Disordered" evidence="1">
    <location>
        <begin position="1"/>
        <end position="124"/>
    </location>
</feature>
<protein>
    <submittedName>
        <fullName evidence="4">Transmembrane protein</fullName>
    </submittedName>
</protein>
<keyword evidence="3" id="KW-1185">Reference proteome</keyword>
<organism evidence="3 4">
    <name type="scientific">Panagrellus redivivus</name>
    <name type="common">Microworm</name>
    <dbReference type="NCBI Taxonomy" id="6233"/>
    <lineage>
        <taxon>Eukaryota</taxon>
        <taxon>Metazoa</taxon>
        <taxon>Ecdysozoa</taxon>
        <taxon>Nematoda</taxon>
        <taxon>Chromadorea</taxon>
        <taxon>Rhabditida</taxon>
        <taxon>Tylenchina</taxon>
        <taxon>Panagrolaimomorpha</taxon>
        <taxon>Panagrolaimoidea</taxon>
        <taxon>Panagrolaimidae</taxon>
        <taxon>Panagrellus</taxon>
    </lineage>
</organism>
<reference evidence="3" key="1">
    <citation type="journal article" date="2013" name="Genetics">
        <title>The draft genome and transcriptome of Panagrellus redivivus are shaped by the harsh demands of a free-living lifestyle.</title>
        <authorList>
            <person name="Srinivasan J."/>
            <person name="Dillman A.R."/>
            <person name="Macchietto M.G."/>
            <person name="Heikkinen L."/>
            <person name="Lakso M."/>
            <person name="Fracchia K.M."/>
            <person name="Antoshechkin I."/>
            <person name="Mortazavi A."/>
            <person name="Wong G."/>
            <person name="Sternberg P.W."/>
        </authorList>
    </citation>
    <scope>NUCLEOTIDE SEQUENCE [LARGE SCALE GENOMIC DNA]</scope>
    <source>
        <strain evidence="3">MT8872</strain>
    </source>
</reference>
<feature type="transmembrane region" description="Helical" evidence="2">
    <location>
        <begin position="201"/>
        <end position="221"/>
    </location>
</feature>
<dbReference type="WBParaSite" id="Pan_g2653.t1">
    <property type="protein sequence ID" value="Pan_g2653.t1"/>
    <property type="gene ID" value="Pan_g2653"/>
</dbReference>
<accession>A0A7E4VTP2</accession>
<dbReference type="CDD" id="cd03493">
    <property type="entry name" value="SQR_QFR_TM"/>
    <property type="match status" value="1"/>
</dbReference>
<dbReference type="Proteomes" id="UP000492821">
    <property type="component" value="Unassembled WGS sequence"/>
</dbReference>
<feature type="transmembrane region" description="Helical" evidence="2">
    <location>
        <begin position="283"/>
        <end position="300"/>
    </location>
</feature>
<feature type="transmembrane region" description="Helical" evidence="2">
    <location>
        <begin position="320"/>
        <end position="345"/>
    </location>
</feature>
<keyword evidence="2" id="KW-1133">Transmembrane helix</keyword>
<reference evidence="4" key="2">
    <citation type="submission" date="2020-10" db="UniProtKB">
        <authorList>
            <consortium name="WormBaseParasite"/>
        </authorList>
    </citation>
    <scope>IDENTIFICATION</scope>
</reference>
<keyword evidence="2" id="KW-0812">Transmembrane</keyword>